<gene>
    <name evidence="1" type="ORF">JZ751_000260</name>
</gene>
<comment type="caution">
    <text evidence="1">The sequence shown here is derived from an EMBL/GenBank/DDBJ whole genome shotgun (WGS) entry which is preliminary data.</text>
</comment>
<proteinExistence type="predicted"/>
<name>A0A8T2PV99_9TELE</name>
<dbReference type="Proteomes" id="UP000824540">
    <property type="component" value="Unassembled WGS sequence"/>
</dbReference>
<evidence type="ECO:0000313" key="1">
    <source>
        <dbReference type="EMBL" id="KAG9355422.1"/>
    </source>
</evidence>
<organism evidence="1 2">
    <name type="scientific">Albula glossodonta</name>
    <name type="common">roundjaw bonefish</name>
    <dbReference type="NCBI Taxonomy" id="121402"/>
    <lineage>
        <taxon>Eukaryota</taxon>
        <taxon>Metazoa</taxon>
        <taxon>Chordata</taxon>
        <taxon>Craniata</taxon>
        <taxon>Vertebrata</taxon>
        <taxon>Euteleostomi</taxon>
        <taxon>Actinopterygii</taxon>
        <taxon>Neopterygii</taxon>
        <taxon>Teleostei</taxon>
        <taxon>Albuliformes</taxon>
        <taxon>Albulidae</taxon>
        <taxon>Albula</taxon>
    </lineage>
</organism>
<sequence length="75" mass="8080">MAFWGRRDIIGGLLWGDSAVAVRLQQCQGRTRGGCDGGLTSGDPQAAQRHNEGKCFLSILPPTPTPPRLTTLFDL</sequence>
<protein>
    <submittedName>
        <fullName evidence="1">Uncharacterized protein</fullName>
    </submittedName>
</protein>
<accession>A0A8T2PV99</accession>
<dbReference type="EMBL" id="JAFBMS010000001">
    <property type="protein sequence ID" value="KAG9355422.1"/>
    <property type="molecule type" value="Genomic_DNA"/>
</dbReference>
<evidence type="ECO:0000313" key="2">
    <source>
        <dbReference type="Proteomes" id="UP000824540"/>
    </source>
</evidence>
<keyword evidence="2" id="KW-1185">Reference proteome</keyword>
<reference evidence="1" key="1">
    <citation type="thesis" date="2021" institute="BYU ScholarsArchive" country="Provo, UT, USA">
        <title>Applications of and Algorithms for Genome Assembly and Genomic Analyses with an Emphasis on Marine Teleosts.</title>
        <authorList>
            <person name="Pickett B.D."/>
        </authorList>
    </citation>
    <scope>NUCLEOTIDE SEQUENCE</scope>
    <source>
        <strain evidence="1">HI-2016</strain>
    </source>
</reference>
<dbReference type="AlphaFoldDB" id="A0A8T2PV99"/>